<dbReference type="CDD" id="cd07304">
    <property type="entry name" value="Chorismate_synthase"/>
    <property type="match status" value="1"/>
</dbReference>
<dbReference type="PANTHER" id="PTHR21085">
    <property type="entry name" value="CHORISMATE SYNTHASE"/>
    <property type="match status" value="1"/>
</dbReference>
<accession>A0AA38LQV8</accession>
<dbReference type="HAMAP" id="MF_00300">
    <property type="entry name" value="Chorismate_synth"/>
    <property type="match status" value="1"/>
</dbReference>
<dbReference type="FunFam" id="3.60.150.10:FF:000004">
    <property type="entry name" value="Chorismate synthase"/>
    <property type="match status" value="1"/>
</dbReference>
<evidence type="ECO:0000256" key="7">
    <source>
        <dbReference type="ARBA" id="ARBA00023239"/>
    </source>
</evidence>
<evidence type="ECO:0000256" key="3">
    <source>
        <dbReference type="ARBA" id="ARBA00011881"/>
    </source>
</evidence>
<evidence type="ECO:0000256" key="4">
    <source>
        <dbReference type="ARBA" id="ARBA00013036"/>
    </source>
</evidence>
<dbReference type="GO" id="GO:0004107">
    <property type="term" value="F:chorismate synthase activity"/>
    <property type="evidence" value="ECO:0007669"/>
    <property type="project" value="UniProtKB-EC"/>
</dbReference>
<dbReference type="GO" id="GO:0008652">
    <property type="term" value="P:amino acid biosynthetic process"/>
    <property type="evidence" value="ECO:0007669"/>
    <property type="project" value="UniProtKB-KW"/>
</dbReference>
<evidence type="ECO:0000313" key="10">
    <source>
        <dbReference type="Proteomes" id="UP001164286"/>
    </source>
</evidence>
<evidence type="ECO:0000256" key="6">
    <source>
        <dbReference type="ARBA" id="ARBA00023141"/>
    </source>
</evidence>
<evidence type="ECO:0000256" key="5">
    <source>
        <dbReference type="ARBA" id="ARBA00022605"/>
    </source>
</evidence>
<dbReference type="EC" id="4.2.3.5" evidence="4 8"/>
<proteinExistence type="inferred from homology"/>
<sequence length="419" mass="45171">MSTFGHLFRVHTYGESHCKSVGCIVDGVPPGLKLTEEDIQVQLSRRRPGQSDITTARSEYDTVHLQSGTEHGVTLGTPIGLLVHNKDQRPHDYAETDLYPRPSHADYTYLAKYGVKASSGGGRASARETIGRVAAGAIAEKFLKEAYGVEIVAFVSGVGKVGLPFEEEENEVLGKEYMDLVRTVKREEVDKEITRCPHKETSQKMEAAIRAAKAADDSLGGVLTCVIRNAPLGLGEPCFDKLEASLAHAMLSIPSTKGFEIGSGFRGAMFPGSQHNDMYIEGGPDAQGRLRTETNWSGGVQGGISNGEDIYFRIAFKPPATIAQAQSTARYDGSAGTLEAKGRHDPCVVPRAVPIVETMAALVIMDMVLQQNARTAAASLLPALTHLPPTMVLPSKKTVEKIQNGEEKVQVQNQKSGEE</sequence>
<dbReference type="GeneID" id="77725454"/>
<dbReference type="Gene3D" id="3.60.150.10">
    <property type="entry name" value="Chorismate synthase AroC"/>
    <property type="match status" value="1"/>
</dbReference>
<name>A0AA38LQV8_9TREE</name>
<keyword evidence="10" id="KW-1185">Reference proteome</keyword>
<reference evidence="9" key="1">
    <citation type="journal article" date="2022" name="G3 (Bethesda)">
        <title>High quality genome of the basidiomycete yeast Dioszegia hungarica PDD-24b-2 isolated from cloud water.</title>
        <authorList>
            <person name="Jarrige D."/>
            <person name="Haridas S."/>
            <person name="Bleykasten-Grosshans C."/>
            <person name="Joly M."/>
            <person name="Nadalig T."/>
            <person name="Sancelme M."/>
            <person name="Vuilleumier S."/>
            <person name="Grigoriev I.V."/>
            <person name="Amato P."/>
            <person name="Bringel F."/>
        </authorList>
    </citation>
    <scope>NUCLEOTIDE SEQUENCE</scope>
    <source>
        <strain evidence="9">PDD-24b-2</strain>
    </source>
</reference>
<dbReference type="GO" id="GO:0005829">
    <property type="term" value="C:cytosol"/>
    <property type="evidence" value="ECO:0007669"/>
    <property type="project" value="TreeGrafter"/>
</dbReference>
<dbReference type="SUPFAM" id="SSF103263">
    <property type="entry name" value="Chorismate synthase, AroC"/>
    <property type="match status" value="1"/>
</dbReference>
<dbReference type="AlphaFoldDB" id="A0AA38LQV8"/>
<protein>
    <recommendedName>
        <fullName evidence="4 8">Chorismate synthase</fullName>
        <ecNumber evidence="4 8">4.2.3.5</ecNumber>
    </recommendedName>
</protein>
<comment type="subunit">
    <text evidence="3">Homotetramer.</text>
</comment>
<dbReference type="EMBL" id="JAKWFO010000014">
    <property type="protein sequence ID" value="KAI9632340.1"/>
    <property type="molecule type" value="Genomic_DNA"/>
</dbReference>
<dbReference type="RefSeq" id="XP_052942117.1">
    <property type="nucleotide sequence ID" value="XM_053086253.1"/>
</dbReference>
<organism evidence="9 10">
    <name type="scientific">Dioszegia hungarica</name>
    <dbReference type="NCBI Taxonomy" id="4972"/>
    <lineage>
        <taxon>Eukaryota</taxon>
        <taxon>Fungi</taxon>
        <taxon>Dikarya</taxon>
        <taxon>Basidiomycota</taxon>
        <taxon>Agaricomycotina</taxon>
        <taxon>Tremellomycetes</taxon>
        <taxon>Tremellales</taxon>
        <taxon>Bulleribasidiaceae</taxon>
        <taxon>Dioszegia</taxon>
    </lineage>
</organism>
<gene>
    <name evidence="9" type="ORF">MKK02DRAFT_20421</name>
</gene>
<dbReference type="InterPro" id="IPR035904">
    <property type="entry name" value="Chorismate_synth_AroC_sf"/>
</dbReference>
<comment type="cofactor">
    <cofactor evidence="8">
        <name>FMNH2</name>
        <dbReference type="ChEBI" id="CHEBI:57618"/>
    </cofactor>
    <text evidence="8">Reduced FMN (FMNH(2)).</text>
</comment>
<evidence type="ECO:0000256" key="8">
    <source>
        <dbReference type="RuleBase" id="RU000605"/>
    </source>
</evidence>
<evidence type="ECO:0000313" key="9">
    <source>
        <dbReference type="EMBL" id="KAI9632340.1"/>
    </source>
</evidence>
<dbReference type="InterPro" id="IPR000453">
    <property type="entry name" value="Chorismate_synth"/>
</dbReference>
<keyword evidence="7 8" id="KW-0456">Lyase</keyword>
<comment type="caution">
    <text evidence="9">The sequence shown here is derived from an EMBL/GenBank/DDBJ whole genome shotgun (WGS) entry which is preliminary data.</text>
</comment>
<dbReference type="PROSITE" id="PS00787">
    <property type="entry name" value="CHORISMATE_SYNTHASE_1"/>
    <property type="match status" value="1"/>
</dbReference>
<dbReference type="PANTHER" id="PTHR21085:SF0">
    <property type="entry name" value="CHORISMATE SYNTHASE"/>
    <property type="match status" value="1"/>
</dbReference>
<keyword evidence="5 8" id="KW-0028">Amino-acid biosynthesis</keyword>
<dbReference type="GO" id="GO:0010181">
    <property type="term" value="F:FMN binding"/>
    <property type="evidence" value="ECO:0007669"/>
    <property type="project" value="TreeGrafter"/>
</dbReference>
<dbReference type="InterPro" id="IPR020541">
    <property type="entry name" value="Chorismate_synthase_CS"/>
</dbReference>
<dbReference type="PROSITE" id="PS00788">
    <property type="entry name" value="CHORISMATE_SYNTHASE_2"/>
    <property type="match status" value="1"/>
</dbReference>
<evidence type="ECO:0000256" key="1">
    <source>
        <dbReference type="ARBA" id="ARBA00005044"/>
    </source>
</evidence>
<dbReference type="NCBIfam" id="NF003793">
    <property type="entry name" value="PRK05382.1"/>
    <property type="match status" value="1"/>
</dbReference>
<evidence type="ECO:0000256" key="2">
    <source>
        <dbReference type="ARBA" id="ARBA00008014"/>
    </source>
</evidence>
<comment type="pathway">
    <text evidence="1 8">Metabolic intermediate biosynthesis; chorismate biosynthesis; chorismate from D-erythrose 4-phosphate and phosphoenolpyruvate: step 7/7.</text>
</comment>
<dbReference type="Proteomes" id="UP001164286">
    <property type="component" value="Unassembled WGS sequence"/>
</dbReference>
<dbReference type="NCBIfam" id="TIGR00033">
    <property type="entry name" value="aroC"/>
    <property type="match status" value="1"/>
</dbReference>
<dbReference type="GO" id="GO:0009423">
    <property type="term" value="P:chorismate biosynthetic process"/>
    <property type="evidence" value="ECO:0007669"/>
    <property type="project" value="TreeGrafter"/>
</dbReference>
<dbReference type="GO" id="GO:0009073">
    <property type="term" value="P:aromatic amino acid family biosynthetic process"/>
    <property type="evidence" value="ECO:0007669"/>
    <property type="project" value="UniProtKB-KW"/>
</dbReference>
<dbReference type="PROSITE" id="PS00789">
    <property type="entry name" value="CHORISMATE_SYNTHASE_3"/>
    <property type="match status" value="1"/>
</dbReference>
<dbReference type="Pfam" id="PF01264">
    <property type="entry name" value="Chorismate_synt"/>
    <property type="match status" value="1"/>
</dbReference>
<keyword evidence="6 8" id="KW-0057">Aromatic amino acid biosynthesis</keyword>
<dbReference type="PIRSF" id="PIRSF001456">
    <property type="entry name" value="Chorismate_synth"/>
    <property type="match status" value="1"/>
</dbReference>
<comment type="similarity">
    <text evidence="2 8">Belongs to the chorismate synthase family.</text>
</comment>
<comment type="catalytic activity">
    <reaction evidence="8">
        <text>5-O-(1-carboxyvinyl)-3-phosphoshikimate = chorismate + phosphate</text>
        <dbReference type="Rhea" id="RHEA:21020"/>
        <dbReference type="ChEBI" id="CHEBI:29748"/>
        <dbReference type="ChEBI" id="CHEBI:43474"/>
        <dbReference type="ChEBI" id="CHEBI:57701"/>
        <dbReference type="EC" id="4.2.3.5"/>
    </reaction>
</comment>